<dbReference type="FunFam" id="3.90.199.10:FF:000001">
    <property type="entry name" value="DNA gyrase subunit A"/>
    <property type="match status" value="1"/>
</dbReference>
<dbReference type="GO" id="GO:0005694">
    <property type="term" value="C:chromosome"/>
    <property type="evidence" value="ECO:0007669"/>
    <property type="project" value="InterPro"/>
</dbReference>
<dbReference type="FunFam" id="3.30.1360.40:FF:000002">
    <property type="entry name" value="DNA gyrase subunit A"/>
    <property type="match status" value="1"/>
</dbReference>
<dbReference type="InterPro" id="IPR013758">
    <property type="entry name" value="Topo_IIA_A/C_ab"/>
</dbReference>
<comment type="subunit">
    <text evidence="9">Heterotetramer, composed of two GyrA and two GyrB chains. In the heterotetramer, GyrA contains the active site tyrosine that forms a transient covalent intermediate with DNA, while GyrB binds cofactors and catalyzes ATP hydrolysis.</text>
</comment>
<reference evidence="13" key="1">
    <citation type="submission" date="2009-07" db="EMBL/GenBank/DDBJ databases">
        <authorList>
            <consortium name="US DOE Joint Genome Institute (JGI-PGF)"/>
            <person name="Lucas S."/>
            <person name="Copeland A."/>
            <person name="Lapidus A."/>
            <person name="Glavina del Rio T."/>
            <person name="Tice H."/>
            <person name="Bruce D."/>
            <person name="Goodwin L."/>
            <person name="Pitluck S."/>
            <person name="Larimer F."/>
            <person name="Land M.L."/>
            <person name="Mouttaki H."/>
            <person name="He Z."/>
            <person name="Zhou J."/>
            <person name="Hemme C.L."/>
        </authorList>
    </citation>
    <scope>NUCLEOTIDE SEQUENCE</scope>
    <source>
        <strain evidence="13">DSM 2782</strain>
    </source>
</reference>
<dbReference type="HAMAP" id="MF_01897">
    <property type="entry name" value="GyrA"/>
    <property type="match status" value="1"/>
</dbReference>
<dbReference type="EC" id="5.6.2.2" evidence="9"/>
<dbReference type="InterPro" id="IPR013757">
    <property type="entry name" value="Topo_IIA_A_a_sf"/>
</dbReference>
<evidence type="ECO:0000256" key="11">
    <source>
        <dbReference type="SAM" id="MobiDB-lite"/>
    </source>
</evidence>
<evidence type="ECO:0000256" key="5">
    <source>
        <dbReference type="ARBA" id="ARBA00022840"/>
    </source>
</evidence>
<evidence type="ECO:0000259" key="12">
    <source>
        <dbReference type="PROSITE" id="PS52040"/>
    </source>
</evidence>
<comment type="miscellaneous">
    <text evidence="9">Few gyrases are as efficient as E.coli at forming negative supercoils. Not all organisms have 2 type II topoisomerases; in organisms with a single type II topoisomerase this enzyme also has to decatenate newly replicated chromosomes.</text>
</comment>
<gene>
    <name evidence="9" type="primary">gyrA</name>
    <name evidence="13" type="ORF">Cpap_2071</name>
</gene>
<dbReference type="GO" id="GO:0006265">
    <property type="term" value="P:DNA topological change"/>
    <property type="evidence" value="ECO:0007669"/>
    <property type="project" value="UniProtKB-UniRule"/>
</dbReference>
<dbReference type="GO" id="GO:0006261">
    <property type="term" value="P:DNA-templated DNA replication"/>
    <property type="evidence" value="ECO:0007669"/>
    <property type="project" value="UniProtKB-UniRule"/>
</dbReference>
<keyword evidence="14" id="KW-1185">Reference proteome</keyword>
<dbReference type="SUPFAM" id="SSF56719">
    <property type="entry name" value="Type II DNA topoisomerase"/>
    <property type="match status" value="1"/>
</dbReference>
<dbReference type="InterPro" id="IPR002205">
    <property type="entry name" value="Topo_IIA_dom_A"/>
</dbReference>
<dbReference type="SUPFAM" id="SSF101904">
    <property type="entry name" value="GyrA/ParC C-terminal domain-like"/>
    <property type="match status" value="1"/>
</dbReference>
<comment type="catalytic activity">
    <reaction evidence="1 9 10">
        <text>ATP-dependent breakage, passage and rejoining of double-stranded DNA.</text>
        <dbReference type="EC" id="5.6.2.2"/>
    </reaction>
</comment>
<keyword evidence="7 9" id="KW-0238">DNA-binding</keyword>
<dbReference type="InterPro" id="IPR006691">
    <property type="entry name" value="GyrA/parC_rep"/>
</dbReference>
<dbReference type="AlphaFoldDB" id="F1TCF1"/>
<keyword evidence="6 9" id="KW-0799">Topoisomerase</keyword>
<evidence type="ECO:0000256" key="9">
    <source>
        <dbReference type="HAMAP-Rule" id="MF_01897"/>
    </source>
</evidence>
<comment type="function">
    <text evidence="9">A type II topoisomerase that negatively supercoils closed circular double-stranded (ds) DNA in an ATP-dependent manner to modulate DNA topology and maintain chromosomes in an underwound state. Negative supercoiling favors strand separation, and DNA replication, transcription, recombination and repair, all of which involve strand separation. Also able to catalyze the interconversion of other topological isomers of dsDNA rings, including catenanes and knotted rings. Type II topoisomerases break and join 2 DNA strands simultaneously in an ATP-dependent manner.</text>
</comment>
<evidence type="ECO:0000256" key="1">
    <source>
        <dbReference type="ARBA" id="ARBA00000185"/>
    </source>
</evidence>
<dbReference type="GO" id="GO:0003677">
    <property type="term" value="F:DNA binding"/>
    <property type="evidence" value="ECO:0007669"/>
    <property type="project" value="UniProtKB-UniRule"/>
</dbReference>
<comment type="subcellular location">
    <subcellularLocation>
        <location evidence="9">Cytoplasm</location>
    </subcellularLocation>
</comment>
<comment type="caution">
    <text evidence="13">The sequence shown here is derived from an EMBL/GenBank/DDBJ whole genome shotgun (WGS) entry which is preliminary data.</text>
</comment>
<comment type="similarity">
    <text evidence="2 9">Belongs to the type II topoisomerase GyrA/ParC subunit family.</text>
</comment>
<reference evidence="13" key="2">
    <citation type="submission" date="2011-01" db="EMBL/GenBank/DDBJ databases">
        <title>The Non-contiguous Finished genome of Clostridium papyrosolvens.</title>
        <authorList>
            <person name="Lucas S."/>
            <person name="Copeland A."/>
            <person name="Lapidus A."/>
            <person name="Cheng J.-F."/>
            <person name="Goodwin L."/>
            <person name="Pitluck S."/>
            <person name="Misra M."/>
            <person name="Chertkov O."/>
            <person name="Detter J.C."/>
            <person name="Han C."/>
            <person name="Tapia R."/>
            <person name="Land M."/>
            <person name="Hauser L."/>
            <person name="Kyrpides N."/>
            <person name="Ivanova N."/>
            <person name="Pagani I."/>
            <person name="Mouttaki H."/>
            <person name="He Z."/>
            <person name="Zhou J."/>
            <person name="Hemme C.L."/>
            <person name="Woyke T."/>
        </authorList>
    </citation>
    <scope>NUCLEOTIDE SEQUENCE [LARGE SCALE GENOMIC DNA]</scope>
    <source>
        <strain evidence="13">DSM 2782</strain>
    </source>
</reference>
<keyword evidence="4 9" id="KW-0547">Nucleotide-binding</keyword>
<dbReference type="GO" id="GO:0005524">
    <property type="term" value="F:ATP binding"/>
    <property type="evidence" value="ECO:0007669"/>
    <property type="project" value="UniProtKB-UniRule"/>
</dbReference>
<dbReference type="RefSeq" id="WP_004619004.1">
    <property type="nucleotide sequence ID" value="NZ_ACXX02000006.1"/>
</dbReference>
<dbReference type="SMART" id="SM00434">
    <property type="entry name" value="TOP4c"/>
    <property type="match status" value="1"/>
</dbReference>
<evidence type="ECO:0000256" key="10">
    <source>
        <dbReference type="PROSITE-ProRule" id="PRU01384"/>
    </source>
</evidence>
<evidence type="ECO:0000256" key="6">
    <source>
        <dbReference type="ARBA" id="ARBA00023029"/>
    </source>
</evidence>
<keyword evidence="3 9" id="KW-0963">Cytoplasm</keyword>
<dbReference type="Proteomes" id="UP000003860">
    <property type="component" value="Unassembled WGS sequence"/>
</dbReference>
<dbReference type="InterPro" id="IPR050220">
    <property type="entry name" value="Type_II_DNA_Topoisomerases"/>
</dbReference>
<evidence type="ECO:0000256" key="4">
    <source>
        <dbReference type="ARBA" id="ARBA00022741"/>
    </source>
</evidence>
<evidence type="ECO:0000313" key="13">
    <source>
        <dbReference type="EMBL" id="EGD47668.1"/>
    </source>
</evidence>
<dbReference type="PANTHER" id="PTHR43493:SF5">
    <property type="entry name" value="DNA GYRASE SUBUNIT A, CHLOROPLASTIC_MITOCHONDRIAL"/>
    <property type="match status" value="1"/>
</dbReference>
<dbReference type="GO" id="GO:0034335">
    <property type="term" value="F:DNA negative supercoiling activity"/>
    <property type="evidence" value="ECO:0007669"/>
    <property type="project" value="UniProtKB-ARBA"/>
</dbReference>
<dbReference type="InterPro" id="IPR005743">
    <property type="entry name" value="GyrA"/>
</dbReference>
<dbReference type="Pfam" id="PF03989">
    <property type="entry name" value="DNA_gyraseA_C"/>
    <property type="match status" value="6"/>
</dbReference>
<keyword evidence="5 9" id="KW-0067">ATP-binding</keyword>
<name>F1TCF1_9FIRM</name>
<dbReference type="OrthoDB" id="9806486at2"/>
<dbReference type="GO" id="GO:0009330">
    <property type="term" value="C:DNA topoisomerase type II (double strand cut, ATP-hydrolyzing) complex"/>
    <property type="evidence" value="ECO:0007669"/>
    <property type="project" value="TreeGrafter"/>
</dbReference>
<organism evidence="13 14">
    <name type="scientific">Ruminiclostridium papyrosolvens DSM 2782</name>
    <dbReference type="NCBI Taxonomy" id="588581"/>
    <lineage>
        <taxon>Bacteria</taxon>
        <taxon>Bacillati</taxon>
        <taxon>Bacillota</taxon>
        <taxon>Clostridia</taxon>
        <taxon>Eubacteriales</taxon>
        <taxon>Oscillospiraceae</taxon>
        <taxon>Ruminiclostridium</taxon>
    </lineage>
</organism>
<protein>
    <recommendedName>
        <fullName evidence="9">DNA gyrase subunit A</fullName>
        <ecNumber evidence="9">5.6.2.2</ecNumber>
    </recommendedName>
</protein>
<dbReference type="PROSITE" id="PS52040">
    <property type="entry name" value="TOPO_IIA"/>
    <property type="match status" value="1"/>
</dbReference>
<feature type="short sequence motif" description="GyrA-box" evidence="9">
    <location>
        <begin position="534"/>
        <end position="540"/>
    </location>
</feature>
<dbReference type="GO" id="GO:0005737">
    <property type="term" value="C:cytoplasm"/>
    <property type="evidence" value="ECO:0007669"/>
    <property type="project" value="UniProtKB-SubCell"/>
</dbReference>
<dbReference type="FunFam" id="2.120.10.90:FF:000004">
    <property type="entry name" value="DNA gyrase subunit A"/>
    <property type="match status" value="1"/>
</dbReference>
<keyword evidence="8 9" id="KW-0413">Isomerase</keyword>
<accession>F1TCF1</accession>
<evidence type="ECO:0000256" key="2">
    <source>
        <dbReference type="ARBA" id="ARBA00008263"/>
    </source>
</evidence>
<dbReference type="PANTHER" id="PTHR43493">
    <property type="entry name" value="DNA GYRASE/TOPOISOMERASE SUBUNIT A"/>
    <property type="match status" value="1"/>
</dbReference>
<evidence type="ECO:0000256" key="3">
    <source>
        <dbReference type="ARBA" id="ARBA00022490"/>
    </source>
</evidence>
<sequence>MADEIREQKIIPIDIESEMKKSFIDYAMSVIIDRALPDVRDGLKPVHRRILYTMFTSGFTPDKPYRKSVATVGEALKSFHPHGDAAVYDSLVRMAQDFSLRHPLVDGHGNFGSRDGDAAAAMRYTEAKLAKISMEMLADINKDTVDFKPNFDEHEVEPVVLPARFPNLLVNGSSGIAVGMATNIPPHNLGETIDGICAVLDNPEITIDELIMKYIKGPDFPTAAKIIGKRGIRDAYKTGRGRLIVRSEATIEELHGNRHRIVVTEIPYMVNKARLVEKIADLVKDKKIDGISFIQDESGREEPVRIVIDLKRDANPNVVLNQLYKNTQLQESFSVNMVAIVPTEDKMYEPRTLNLKQVIDYYIAHQEDVIRRRTKFELDKAEARAHILEGLKIALDNLDEVIRIIRNSKTESVAKEKLSERFGFSDKQSQAIVDMRLGRLTGLEREKLESEYNELLEKIKYFRDVLANEILVHQIIKDELTVIKNKYADERRTKIEIDEDEIDIEDLIQEQESVITMTHFGYIKRLPADTYKSQRRGGKGIIGLSTREEDFVKNLFVTSTHHFIMFFTNKGRVYRLKAYEIPESGRQAKGTAIVNLLQLNGDEKVTTVIPIQEYKEGLYLVMATKNGLVKKTDLMEYDSIRKGGLAAVSLRENDELIDVKLTDGNQDIILSTVNGMAIRFKETDARPIGRVSQGVKGMELDEGDFIIGMEVCTDNTTLLVVTENGFGKRTELDEYKVQTRGGKGVLTYRITEKTGKSIGMLLVSEDDDIMLISSDGTIIRMKVNEISILGRATQGVTLMRMSEGNNVVSVARMINEETEEGEETEETEESLETVDVEPTEE</sequence>
<proteinExistence type="inferred from homology"/>
<dbReference type="Gene3D" id="2.120.10.90">
    <property type="entry name" value="DNA gyrase/topoisomerase IV, subunit A, C-terminal"/>
    <property type="match status" value="1"/>
</dbReference>
<dbReference type="FunFam" id="1.10.268.10:FF:000001">
    <property type="entry name" value="DNA gyrase subunit A"/>
    <property type="match status" value="1"/>
</dbReference>
<feature type="domain" description="Topo IIA-type catalytic" evidence="12">
    <location>
        <begin position="36"/>
        <end position="507"/>
    </location>
</feature>
<evidence type="ECO:0000313" key="14">
    <source>
        <dbReference type="Proteomes" id="UP000003860"/>
    </source>
</evidence>
<feature type="active site" description="O-(5'-phospho-DNA)-tyrosine intermediate" evidence="9 10">
    <location>
        <position position="124"/>
    </location>
</feature>
<dbReference type="InterPro" id="IPR035516">
    <property type="entry name" value="Gyrase/topoIV_suA_C"/>
</dbReference>
<dbReference type="STRING" id="588581.Cpap_2071"/>
<dbReference type="NCBIfam" id="NF004043">
    <property type="entry name" value="PRK05560.1"/>
    <property type="match status" value="1"/>
</dbReference>
<dbReference type="CDD" id="cd00187">
    <property type="entry name" value="TOP4c"/>
    <property type="match status" value="1"/>
</dbReference>
<dbReference type="eggNOG" id="COG0188">
    <property type="taxonomic scope" value="Bacteria"/>
</dbReference>
<feature type="region of interest" description="Disordered" evidence="11">
    <location>
        <begin position="816"/>
        <end position="841"/>
    </location>
</feature>
<dbReference type="Gene3D" id="3.90.199.10">
    <property type="entry name" value="Topoisomerase II, domain 5"/>
    <property type="match status" value="1"/>
</dbReference>
<dbReference type="InterPro" id="IPR013760">
    <property type="entry name" value="Topo_IIA-like_dom_sf"/>
</dbReference>
<evidence type="ECO:0000256" key="7">
    <source>
        <dbReference type="ARBA" id="ARBA00023125"/>
    </source>
</evidence>
<dbReference type="NCBIfam" id="NF004044">
    <property type="entry name" value="PRK05561.1"/>
    <property type="match status" value="1"/>
</dbReference>
<dbReference type="EMBL" id="ACXX02000006">
    <property type="protein sequence ID" value="EGD47668.1"/>
    <property type="molecule type" value="Genomic_DNA"/>
</dbReference>
<dbReference type="Gene3D" id="3.30.1360.40">
    <property type="match status" value="1"/>
</dbReference>
<dbReference type="NCBIfam" id="TIGR01063">
    <property type="entry name" value="gyrA"/>
    <property type="match status" value="1"/>
</dbReference>
<evidence type="ECO:0000256" key="8">
    <source>
        <dbReference type="ARBA" id="ARBA00023235"/>
    </source>
</evidence>
<dbReference type="Pfam" id="PF00521">
    <property type="entry name" value="DNA_topoisoIV"/>
    <property type="match status" value="1"/>
</dbReference>
<dbReference type="Gene3D" id="1.10.268.10">
    <property type="entry name" value="Topoisomerase, domain 3"/>
    <property type="match status" value="1"/>
</dbReference>